<proteinExistence type="predicted"/>
<accession>A0A062V4J1</accession>
<dbReference type="Gene3D" id="3.10.620.30">
    <property type="match status" value="1"/>
</dbReference>
<gene>
    <name evidence="2" type="ORF">ANME2D_03441</name>
</gene>
<protein>
    <submittedName>
        <fullName evidence="2">Transglutaminase-like enzyme, predicted cysteine protease</fullName>
    </submittedName>
</protein>
<organism evidence="2 3">
    <name type="scientific">Candidatus Methanoperedens nitratireducens</name>
    <dbReference type="NCBI Taxonomy" id="1392998"/>
    <lineage>
        <taxon>Archaea</taxon>
        <taxon>Methanobacteriati</taxon>
        <taxon>Methanobacteriota</taxon>
        <taxon>Stenosarchaea group</taxon>
        <taxon>Methanomicrobia</taxon>
        <taxon>Methanosarcinales</taxon>
        <taxon>ANME-2 cluster</taxon>
        <taxon>Candidatus Methanoperedentaceae</taxon>
        <taxon>Candidatus Methanoperedens</taxon>
    </lineage>
</organism>
<keyword evidence="3" id="KW-1185">Reference proteome</keyword>
<dbReference type="InterPro" id="IPR038765">
    <property type="entry name" value="Papain-like_cys_pep_sf"/>
</dbReference>
<name>A0A062V4J1_9EURY</name>
<dbReference type="RefSeq" id="WP_048094067.1">
    <property type="nucleotide sequence ID" value="NZ_JMIY01000009.1"/>
</dbReference>
<keyword evidence="2" id="KW-0378">Hydrolase</keyword>
<dbReference type="EMBL" id="JMIY01000009">
    <property type="protein sequence ID" value="KCZ70325.1"/>
    <property type="molecule type" value="Genomic_DNA"/>
</dbReference>
<feature type="domain" description="Transglutaminase-like" evidence="1">
    <location>
        <begin position="282"/>
        <end position="346"/>
    </location>
</feature>
<comment type="caution">
    <text evidence="2">The sequence shown here is derived from an EMBL/GenBank/DDBJ whole genome shotgun (WGS) entry which is preliminary data.</text>
</comment>
<dbReference type="SMART" id="SM00460">
    <property type="entry name" value="TGc"/>
    <property type="match status" value="1"/>
</dbReference>
<dbReference type="Pfam" id="PF01841">
    <property type="entry name" value="Transglut_core"/>
    <property type="match status" value="1"/>
</dbReference>
<dbReference type="GO" id="GO:0008233">
    <property type="term" value="F:peptidase activity"/>
    <property type="evidence" value="ECO:0007669"/>
    <property type="project" value="UniProtKB-KW"/>
</dbReference>
<evidence type="ECO:0000259" key="1">
    <source>
        <dbReference type="SMART" id="SM00460"/>
    </source>
</evidence>
<reference evidence="2 3" key="1">
    <citation type="journal article" date="2013" name="Nature">
        <title>Anaerobic oxidation of methane coupled to nitrate reduction in a novel archaeal lineage.</title>
        <authorList>
            <person name="Haroon M.F."/>
            <person name="Hu S."/>
            <person name="Shi Y."/>
            <person name="Imelfort M."/>
            <person name="Keller J."/>
            <person name="Hugenholtz P."/>
            <person name="Yuan Z."/>
            <person name="Tyson G.W."/>
        </authorList>
    </citation>
    <scope>NUCLEOTIDE SEQUENCE [LARGE SCALE GENOMIC DNA]</scope>
    <source>
        <strain evidence="2 3">ANME-2d</strain>
    </source>
</reference>
<evidence type="ECO:0000313" key="2">
    <source>
        <dbReference type="EMBL" id="KCZ70325.1"/>
    </source>
</evidence>
<dbReference type="AlphaFoldDB" id="A0A062V4J1"/>
<sequence length="775" mass="85720">MTIRLRILVFGIVILAFMAFHSMAFHSTVKAEAFSVNSDNSSHAGLPDISVAGGLRQYEGRYKDIVFRRGDEPIRFEVTAILPAGSKIMVDILRGGTTLATLDTVQNAPGGVYSATWDWKSNAWSKIPDDIPVGEYEAKAKIVSENGEELASSEKKNFYAIFQKPQSSDDADLKAYLYDDNIFETRDEESINYNYYSNWSVAAQRYLKWNESVRVLNPFDEHLFGIVINATDGEINESTTAEKLMNAVSNVIYYDSPNGADIDVMFSRVTVRQFRDAYSGIERPIITGQCLDYANGLTAIYRTIGIPARVATNIQNGGFIYHQWTEAYLEYPPAGIDKWYIFDAMDYTDEPHTPEKDLANPATGSSPRESAHYGSNAYEIAVGNRTWVFDDGYLRLNYLFSYVDRGNRNAFDSLLEKCQNKNYDTAGCASDPPFDPPIIDLVLDRSEYRVKEPIRANITVSNPNSTSLVANLNVTINKIGSGEDGRDAFGDSELNTNGTGVIGSPIASINETIEILPNSSFTKEYIFFVNETYYSTDTYIAQAILKNEPISLSAMDLENFELVPAYKAQTIISQVLPDESFTVSLNLTNVVDYPINNLSVEFSHPLYNISGPLIRSVNSLSAGESQIISWNVTPNEIRNKPRIRCAFKIESDDGGNQTLNDHHMVTIPAILSVDNNFITLEPPVSSGISKSALLNFTVSNVGSLNASNINVSVLLPENVTATETAWNISNLASGENTSFNTSITFTGQEDFVIDVLASDDANHTASGIIYARIKT</sequence>
<dbReference type="GO" id="GO:0006508">
    <property type="term" value="P:proteolysis"/>
    <property type="evidence" value="ECO:0007669"/>
    <property type="project" value="UniProtKB-KW"/>
</dbReference>
<dbReference type="Proteomes" id="UP000027153">
    <property type="component" value="Unassembled WGS sequence"/>
</dbReference>
<keyword evidence="2" id="KW-0645">Protease</keyword>
<dbReference type="InterPro" id="IPR002931">
    <property type="entry name" value="Transglutaminase-like"/>
</dbReference>
<dbReference type="Gene3D" id="2.60.40.10">
    <property type="entry name" value="Immunoglobulins"/>
    <property type="match status" value="1"/>
</dbReference>
<dbReference type="InterPro" id="IPR013783">
    <property type="entry name" value="Ig-like_fold"/>
</dbReference>
<dbReference type="SUPFAM" id="SSF54001">
    <property type="entry name" value="Cysteine proteinases"/>
    <property type="match status" value="1"/>
</dbReference>
<dbReference type="Pfam" id="PF07705">
    <property type="entry name" value="CARDB"/>
    <property type="match status" value="1"/>
</dbReference>
<evidence type="ECO:0000313" key="3">
    <source>
        <dbReference type="Proteomes" id="UP000027153"/>
    </source>
</evidence>
<dbReference type="InterPro" id="IPR011635">
    <property type="entry name" value="CARDB"/>
</dbReference>